<dbReference type="EMBL" id="CP144693">
    <property type="protein sequence ID" value="WVZ00291.1"/>
    <property type="molecule type" value="Genomic_DNA"/>
</dbReference>
<evidence type="ECO:0000313" key="1">
    <source>
        <dbReference type="EMBL" id="WVZ00291.1"/>
    </source>
</evidence>
<dbReference type="Proteomes" id="UP001374535">
    <property type="component" value="Chromosome 8"/>
</dbReference>
<name>A0AAQ3N0W2_VIGMU</name>
<reference evidence="1 2" key="1">
    <citation type="journal article" date="2023" name="Life. Sci Alliance">
        <title>Evolutionary insights into 3D genome organization and epigenetic landscape of Vigna mungo.</title>
        <authorList>
            <person name="Junaid A."/>
            <person name="Singh B."/>
            <person name="Bhatia S."/>
        </authorList>
    </citation>
    <scope>NUCLEOTIDE SEQUENCE [LARGE SCALE GENOMIC DNA]</scope>
    <source>
        <strain evidence="1">Urdbean</strain>
    </source>
</reference>
<evidence type="ECO:0000313" key="2">
    <source>
        <dbReference type="Proteomes" id="UP001374535"/>
    </source>
</evidence>
<organism evidence="1 2">
    <name type="scientific">Vigna mungo</name>
    <name type="common">Black gram</name>
    <name type="synonym">Phaseolus mungo</name>
    <dbReference type="NCBI Taxonomy" id="3915"/>
    <lineage>
        <taxon>Eukaryota</taxon>
        <taxon>Viridiplantae</taxon>
        <taxon>Streptophyta</taxon>
        <taxon>Embryophyta</taxon>
        <taxon>Tracheophyta</taxon>
        <taxon>Spermatophyta</taxon>
        <taxon>Magnoliopsida</taxon>
        <taxon>eudicotyledons</taxon>
        <taxon>Gunneridae</taxon>
        <taxon>Pentapetalae</taxon>
        <taxon>rosids</taxon>
        <taxon>fabids</taxon>
        <taxon>Fabales</taxon>
        <taxon>Fabaceae</taxon>
        <taxon>Papilionoideae</taxon>
        <taxon>50 kb inversion clade</taxon>
        <taxon>NPAAA clade</taxon>
        <taxon>indigoferoid/millettioid clade</taxon>
        <taxon>Phaseoleae</taxon>
        <taxon>Vigna</taxon>
    </lineage>
</organism>
<gene>
    <name evidence="1" type="ORF">V8G54_026360</name>
</gene>
<keyword evidence="2" id="KW-1185">Reference proteome</keyword>
<sequence length="271" mass="30454">MTVDSVVTVALAGEIRKMKLDDEDASGMKKTKQKAQDFLSGSNPPHVFASDSLDDSCVFFPVTVILGRHTLIPCSIAIPHGSNGGFRLRRMATYNPDRKYNGEREEGDVCHEEEDEGLCGVVFGCSHRIRFQAFSFPKHGIRFQRWSISKLRNLMVETTLSSSLPPSIISLWLPATLFRHCVLHMENPASPSRMVGVVCEIIFLSSSGLIRHGSVFAVQAGWEKSSMNMLSYRHRNRGIWQSIIASEMTFLIVIGCSELFNWENPDKIFRN</sequence>
<dbReference type="AlphaFoldDB" id="A0AAQ3N0W2"/>
<accession>A0AAQ3N0W2</accession>
<proteinExistence type="predicted"/>
<protein>
    <submittedName>
        <fullName evidence="1">Uncharacterized protein</fullName>
    </submittedName>
</protein>